<dbReference type="AlphaFoldDB" id="A0A1F7RZB5"/>
<dbReference type="Pfam" id="PF00733">
    <property type="entry name" value="Asn_synthase"/>
    <property type="match status" value="1"/>
</dbReference>
<dbReference type="GO" id="GO:0006529">
    <property type="term" value="P:asparagine biosynthetic process"/>
    <property type="evidence" value="ECO:0007669"/>
    <property type="project" value="InterPro"/>
</dbReference>
<dbReference type="InterPro" id="IPR014729">
    <property type="entry name" value="Rossmann-like_a/b/a_fold"/>
</dbReference>
<comment type="catalytic activity">
    <reaction evidence="3">
        <text>L-aspartate + L-glutamine + ATP + H2O = L-asparagine + L-glutamate + AMP + diphosphate + H(+)</text>
        <dbReference type="Rhea" id="RHEA:12228"/>
        <dbReference type="ChEBI" id="CHEBI:15377"/>
        <dbReference type="ChEBI" id="CHEBI:15378"/>
        <dbReference type="ChEBI" id="CHEBI:29985"/>
        <dbReference type="ChEBI" id="CHEBI:29991"/>
        <dbReference type="ChEBI" id="CHEBI:30616"/>
        <dbReference type="ChEBI" id="CHEBI:33019"/>
        <dbReference type="ChEBI" id="CHEBI:58048"/>
        <dbReference type="ChEBI" id="CHEBI:58359"/>
        <dbReference type="ChEBI" id="CHEBI:456215"/>
        <dbReference type="EC" id="6.3.5.4"/>
    </reaction>
</comment>
<evidence type="ECO:0000256" key="3">
    <source>
        <dbReference type="ARBA" id="ARBA00048741"/>
    </source>
</evidence>
<proteinExistence type="predicted"/>
<dbReference type="PANTHER" id="PTHR43284:SF1">
    <property type="entry name" value="ASPARAGINE SYNTHETASE"/>
    <property type="match status" value="1"/>
</dbReference>
<protein>
    <recommendedName>
        <fullName evidence="2">asparagine synthase (glutamine-hydrolyzing)</fullName>
        <ecNumber evidence="2">6.3.5.4</ecNumber>
    </recommendedName>
</protein>
<dbReference type="GO" id="GO:0004066">
    <property type="term" value="F:asparagine synthase (glutamine-hydrolyzing) activity"/>
    <property type="evidence" value="ECO:0007669"/>
    <property type="project" value="UniProtKB-EC"/>
</dbReference>
<dbReference type="EMBL" id="MGDE01000090">
    <property type="protein sequence ID" value="OGL46398.1"/>
    <property type="molecule type" value="Genomic_DNA"/>
</dbReference>
<accession>A0A1F7RZB5</accession>
<dbReference type="Proteomes" id="UP000178797">
    <property type="component" value="Unassembled WGS sequence"/>
</dbReference>
<reference evidence="5 6" key="1">
    <citation type="journal article" date="2016" name="Nat. Commun.">
        <title>Thousands of microbial genomes shed light on interconnected biogeochemical processes in an aquifer system.</title>
        <authorList>
            <person name="Anantharaman K."/>
            <person name="Brown C.T."/>
            <person name="Hug L.A."/>
            <person name="Sharon I."/>
            <person name="Castelle C.J."/>
            <person name="Probst A.J."/>
            <person name="Thomas B.C."/>
            <person name="Singh A."/>
            <person name="Wilkins M.J."/>
            <person name="Karaoz U."/>
            <person name="Brodie E.L."/>
            <person name="Williams K.H."/>
            <person name="Hubbard S.S."/>
            <person name="Banfield J.F."/>
        </authorList>
    </citation>
    <scope>NUCLEOTIDE SEQUENCE [LARGE SCALE GENOMIC DNA]</scope>
</reference>
<comment type="pathway">
    <text evidence="1">Amino-acid biosynthesis; L-asparagine biosynthesis; L-asparagine from L-aspartate (L-Gln route): step 1/1.</text>
</comment>
<evidence type="ECO:0000313" key="6">
    <source>
        <dbReference type="Proteomes" id="UP000178797"/>
    </source>
</evidence>
<name>A0A1F7RZB5_9BACT</name>
<dbReference type="SUPFAM" id="SSF52402">
    <property type="entry name" value="Adenine nucleotide alpha hydrolases-like"/>
    <property type="match status" value="1"/>
</dbReference>
<evidence type="ECO:0000313" key="5">
    <source>
        <dbReference type="EMBL" id="OGL46398.1"/>
    </source>
</evidence>
<sequence>MPWELNQVLNRDYAREGLRRLYLYEQDSRLLTESVINSFGRVAILESSRYMRNQLLRDTDWTGMAHSLEIRVPLVDHILTEKVVGLAVSGRLGEKKAILSQTLHKGLPEEALKHPKTGFTVPLWRWLRKSKEFDAWKRVKALKSSNIHDYKRWAYVVISKMSGTEEILR</sequence>
<feature type="domain" description="Asparagine synthetase" evidence="4">
    <location>
        <begin position="36"/>
        <end position="133"/>
    </location>
</feature>
<evidence type="ECO:0000259" key="4">
    <source>
        <dbReference type="Pfam" id="PF00733"/>
    </source>
</evidence>
<dbReference type="Gene3D" id="3.40.50.620">
    <property type="entry name" value="HUPs"/>
    <property type="match status" value="1"/>
</dbReference>
<organism evidence="5 6">
    <name type="scientific">Candidatus Schekmanbacteria bacterium RBG_16_38_10</name>
    <dbReference type="NCBI Taxonomy" id="1817879"/>
    <lineage>
        <taxon>Bacteria</taxon>
        <taxon>Candidatus Schekmaniibacteriota</taxon>
    </lineage>
</organism>
<dbReference type="PANTHER" id="PTHR43284">
    <property type="entry name" value="ASPARAGINE SYNTHETASE (GLUTAMINE-HYDROLYZING)"/>
    <property type="match status" value="1"/>
</dbReference>
<gene>
    <name evidence="5" type="ORF">A2W05_10255</name>
</gene>
<dbReference type="EC" id="6.3.5.4" evidence="2"/>
<evidence type="ECO:0000256" key="2">
    <source>
        <dbReference type="ARBA" id="ARBA00012737"/>
    </source>
</evidence>
<dbReference type="InterPro" id="IPR051786">
    <property type="entry name" value="ASN_synthetase/amidase"/>
</dbReference>
<dbReference type="InterPro" id="IPR001962">
    <property type="entry name" value="Asn_synthase"/>
</dbReference>
<comment type="caution">
    <text evidence="5">The sequence shown here is derived from an EMBL/GenBank/DDBJ whole genome shotgun (WGS) entry which is preliminary data.</text>
</comment>
<dbReference type="GO" id="GO:0005829">
    <property type="term" value="C:cytosol"/>
    <property type="evidence" value="ECO:0007669"/>
    <property type="project" value="TreeGrafter"/>
</dbReference>
<evidence type="ECO:0000256" key="1">
    <source>
        <dbReference type="ARBA" id="ARBA00005187"/>
    </source>
</evidence>